<sequence length="343" mass="36644">MAVAMDERWSRRLELVPGGVRLTTCPWPRSTSPSWVLVSPQTVGLCSSDLKEVHRSRDVRSDFGHEMVGLVHSSSTDDFPPGLRVCLDPHIPVTRTTAFGETALLEGPPDQLRAALPTVPDGTPDDRAVFTEPLACAAHCAGNVPAGSQVAIIGAGTAGVLLTVLLRLKGCQVTLVNRSPERLTALSRTALLREVPKVLSREVGTRTFSTVVVTTASLDGATFDSAWDLLPQDGGRLVLFGGIRPDWRVPGTQVLLDGIRRSEQMRELERGGRRALLVGTHGATGADFAAAGAVLAAPLPWTTSHVEELIVDRVTLPGLAALLNDAVRTGRDPIGKHVVDIRR</sequence>
<keyword evidence="9" id="KW-1185">Reference proteome</keyword>
<protein>
    <submittedName>
        <fullName evidence="8">Alcohol dehydrogenase catalytic domain-containing protein</fullName>
    </submittedName>
</protein>
<dbReference type="InterPro" id="IPR036291">
    <property type="entry name" value="NAD(P)-bd_dom_sf"/>
</dbReference>
<dbReference type="CDD" id="cd05188">
    <property type="entry name" value="MDR"/>
    <property type="match status" value="1"/>
</dbReference>
<dbReference type="Gene3D" id="3.90.180.10">
    <property type="entry name" value="Medium-chain alcohol dehydrogenases, catalytic domain"/>
    <property type="match status" value="2"/>
</dbReference>
<dbReference type="InterPro" id="IPR013332">
    <property type="entry name" value="KPR_N"/>
</dbReference>
<evidence type="ECO:0000256" key="5">
    <source>
        <dbReference type="ARBA" id="ARBA00023002"/>
    </source>
</evidence>
<evidence type="ECO:0000313" key="9">
    <source>
        <dbReference type="Proteomes" id="UP001596222"/>
    </source>
</evidence>
<dbReference type="PANTHER" id="PTHR43350:SF19">
    <property type="entry name" value="D-GULOSIDE 3-DEHYDROGENASE"/>
    <property type="match status" value="1"/>
</dbReference>
<comment type="cofactor">
    <cofactor evidence="1">
        <name>Zn(2+)</name>
        <dbReference type="ChEBI" id="CHEBI:29105"/>
    </cofactor>
</comment>
<dbReference type="InterPro" id="IPR011032">
    <property type="entry name" value="GroES-like_sf"/>
</dbReference>
<dbReference type="InterPro" id="IPR013154">
    <property type="entry name" value="ADH-like_N"/>
</dbReference>
<evidence type="ECO:0000256" key="3">
    <source>
        <dbReference type="ARBA" id="ARBA00022723"/>
    </source>
</evidence>
<dbReference type="Pfam" id="PF08240">
    <property type="entry name" value="ADH_N"/>
    <property type="match status" value="1"/>
</dbReference>
<comment type="similarity">
    <text evidence="2">Belongs to the zinc-containing alcohol dehydrogenase family.</text>
</comment>
<keyword evidence="5" id="KW-0560">Oxidoreductase</keyword>
<evidence type="ECO:0000259" key="7">
    <source>
        <dbReference type="Pfam" id="PF08240"/>
    </source>
</evidence>
<evidence type="ECO:0000256" key="4">
    <source>
        <dbReference type="ARBA" id="ARBA00022833"/>
    </source>
</evidence>
<feature type="domain" description="Alcohol dehydrogenase-like N-terminal" evidence="7">
    <location>
        <begin position="33"/>
        <end position="90"/>
    </location>
</feature>
<name>A0ABW0A2U6_9ACTN</name>
<evidence type="ECO:0000256" key="2">
    <source>
        <dbReference type="ARBA" id="ARBA00008072"/>
    </source>
</evidence>
<dbReference type="PANTHER" id="PTHR43350">
    <property type="entry name" value="NAD-DEPENDENT ALCOHOL DEHYDROGENASE"/>
    <property type="match status" value="1"/>
</dbReference>
<reference evidence="9" key="1">
    <citation type="journal article" date="2019" name="Int. J. Syst. Evol. Microbiol.">
        <title>The Global Catalogue of Microorganisms (GCM) 10K type strain sequencing project: providing services to taxonomists for standard genome sequencing and annotation.</title>
        <authorList>
            <consortium name="The Broad Institute Genomics Platform"/>
            <consortium name="The Broad Institute Genome Sequencing Center for Infectious Disease"/>
            <person name="Wu L."/>
            <person name="Ma J."/>
        </authorList>
    </citation>
    <scope>NUCLEOTIDE SEQUENCE [LARGE SCALE GENOMIC DNA]</scope>
    <source>
        <strain evidence="9">CGMCC 4.1641</strain>
    </source>
</reference>
<dbReference type="Pfam" id="PF02558">
    <property type="entry name" value="ApbA"/>
    <property type="match status" value="1"/>
</dbReference>
<dbReference type="SUPFAM" id="SSF50129">
    <property type="entry name" value="GroES-like"/>
    <property type="match status" value="1"/>
</dbReference>
<dbReference type="SUPFAM" id="SSF51735">
    <property type="entry name" value="NAD(P)-binding Rossmann-fold domains"/>
    <property type="match status" value="1"/>
</dbReference>
<evidence type="ECO:0000313" key="8">
    <source>
        <dbReference type="EMBL" id="MFC5147065.1"/>
    </source>
</evidence>
<keyword evidence="3" id="KW-0479">Metal-binding</keyword>
<comment type="caution">
    <text evidence="8">The sequence shown here is derived from an EMBL/GenBank/DDBJ whole genome shotgun (WGS) entry which is preliminary data.</text>
</comment>
<dbReference type="Gene3D" id="3.40.50.720">
    <property type="entry name" value="NAD(P)-binding Rossmann-like Domain"/>
    <property type="match status" value="1"/>
</dbReference>
<evidence type="ECO:0000256" key="1">
    <source>
        <dbReference type="ARBA" id="ARBA00001947"/>
    </source>
</evidence>
<gene>
    <name evidence="8" type="ORF">ACFPP6_20540</name>
</gene>
<keyword evidence="4" id="KW-0862">Zinc</keyword>
<dbReference type="EMBL" id="JBHSKJ010000011">
    <property type="protein sequence ID" value="MFC5147065.1"/>
    <property type="molecule type" value="Genomic_DNA"/>
</dbReference>
<dbReference type="Proteomes" id="UP001596222">
    <property type="component" value="Unassembled WGS sequence"/>
</dbReference>
<organism evidence="8 9">
    <name type="scientific">Streptomyces aureoversilis</name>
    <dbReference type="NCBI Taxonomy" id="67277"/>
    <lineage>
        <taxon>Bacteria</taxon>
        <taxon>Bacillati</taxon>
        <taxon>Actinomycetota</taxon>
        <taxon>Actinomycetes</taxon>
        <taxon>Kitasatosporales</taxon>
        <taxon>Streptomycetaceae</taxon>
        <taxon>Streptomyces</taxon>
    </lineage>
</organism>
<dbReference type="RefSeq" id="WP_382044327.1">
    <property type="nucleotide sequence ID" value="NZ_JBHSKJ010000011.1"/>
</dbReference>
<accession>A0ABW0A2U6</accession>
<feature type="domain" description="Ketopantoate reductase N-terminal" evidence="6">
    <location>
        <begin position="150"/>
        <end position="197"/>
    </location>
</feature>
<evidence type="ECO:0000259" key="6">
    <source>
        <dbReference type="Pfam" id="PF02558"/>
    </source>
</evidence>
<proteinExistence type="inferred from homology"/>